<dbReference type="RefSeq" id="WP_145275558.1">
    <property type="nucleotide sequence ID" value="NZ_CP036426.1"/>
</dbReference>
<dbReference type="KEGG" id="tpla:ElP_55310"/>
<dbReference type="OrthoDB" id="286132at2"/>
<evidence type="ECO:0000313" key="3">
    <source>
        <dbReference type="Proteomes" id="UP000317835"/>
    </source>
</evidence>
<dbReference type="Proteomes" id="UP000317835">
    <property type="component" value="Chromosome"/>
</dbReference>
<evidence type="ECO:0000256" key="1">
    <source>
        <dbReference type="SAM" id="MobiDB-lite"/>
    </source>
</evidence>
<feature type="region of interest" description="Disordered" evidence="1">
    <location>
        <begin position="1"/>
        <end position="23"/>
    </location>
</feature>
<sequence length="84" mass="9466">MAEATEGIRRQMLSEINARPGSREALEAEHGQVWDTGQLTSEFEVIGIKAPFAKVRRLSDGVVGSVMFQHSPRYFFGFEEHKGR</sequence>
<dbReference type="EMBL" id="CP036426">
    <property type="protein sequence ID" value="QDV37591.1"/>
    <property type="molecule type" value="Genomic_DNA"/>
</dbReference>
<gene>
    <name evidence="2" type="ORF">ElP_55310</name>
</gene>
<evidence type="ECO:0000313" key="2">
    <source>
        <dbReference type="EMBL" id="QDV37591.1"/>
    </source>
</evidence>
<accession>A0A518H9R5</accession>
<dbReference type="AlphaFoldDB" id="A0A518H9R5"/>
<reference evidence="2 3" key="1">
    <citation type="submission" date="2019-02" db="EMBL/GenBank/DDBJ databases">
        <title>Deep-cultivation of Planctomycetes and their phenomic and genomic characterization uncovers novel biology.</title>
        <authorList>
            <person name="Wiegand S."/>
            <person name="Jogler M."/>
            <person name="Boedeker C."/>
            <person name="Pinto D."/>
            <person name="Vollmers J."/>
            <person name="Rivas-Marin E."/>
            <person name="Kohn T."/>
            <person name="Peeters S.H."/>
            <person name="Heuer A."/>
            <person name="Rast P."/>
            <person name="Oberbeckmann S."/>
            <person name="Bunk B."/>
            <person name="Jeske O."/>
            <person name="Meyerdierks A."/>
            <person name="Storesund J.E."/>
            <person name="Kallscheuer N."/>
            <person name="Luecker S."/>
            <person name="Lage O.M."/>
            <person name="Pohl T."/>
            <person name="Merkel B.J."/>
            <person name="Hornburger P."/>
            <person name="Mueller R.-W."/>
            <person name="Bruemmer F."/>
            <person name="Labrenz M."/>
            <person name="Spormann A.M."/>
            <person name="Op den Camp H."/>
            <person name="Overmann J."/>
            <person name="Amann R."/>
            <person name="Jetten M.S.M."/>
            <person name="Mascher T."/>
            <person name="Medema M.H."/>
            <person name="Devos D.P."/>
            <person name="Kaster A.-K."/>
            <person name="Ovreas L."/>
            <person name="Rohde M."/>
            <person name="Galperin M.Y."/>
            <person name="Jogler C."/>
        </authorList>
    </citation>
    <scope>NUCLEOTIDE SEQUENCE [LARGE SCALE GENOMIC DNA]</scope>
    <source>
        <strain evidence="2 3">ElP</strain>
    </source>
</reference>
<keyword evidence="3" id="KW-1185">Reference proteome</keyword>
<name>A0A518H9R5_9BACT</name>
<protein>
    <submittedName>
        <fullName evidence="2">Uncharacterized protein</fullName>
    </submittedName>
</protein>
<organism evidence="2 3">
    <name type="scientific">Tautonia plasticadhaerens</name>
    <dbReference type="NCBI Taxonomy" id="2527974"/>
    <lineage>
        <taxon>Bacteria</taxon>
        <taxon>Pseudomonadati</taxon>
        <taxon>Planctomycetota</taxon>
        <taxon>Planctomycetia</taxon>
        <taxon>Isosphaerales</taxon>
        <taxon>Isosphaeraceae</taxon>
        <taxon>Tautonia</taxon>
    </lineage>
</organism>
<proteinExistence type="predicted"/>